<feature type="domain" description="Protein kinase" evidence="3">
    <location>
        <begin position="1"/>
        <end position="93"/>
    </location>
</feature>
<evidence type="ECO:0000313" key="5">
    <source>
        <dbReference type="Proteomes" id="UP000271162"/>
    </source>
</evidence>
<dbReference type="STRING" id="27835.A0A158QYI6"/>
<dbReference type="Proteomes" id="UP000271162">
    <property type="component" value="Unassembled WGS sequence"/>
</dbReference>
<keyword evidence="2" id="KW-0067">ATP-binding</keyword>
<dbReference type="InterPro" id="IPR011009">
    <property type="entry name" value="Kinase-like_dom_sf"/>
</dbReference>
<evidence type="ECO:0000313" key="6">
    <source>
        <dbReference type="WBParaSite" id="NBR_0000855501-mRNA-1"/>
    </source>
</evidence>
<keyword evidence="5" id="KW-1185">Reference proteome</keyword>
<dbReference type="GO" id="GO:0005524">
    <property type="term" value="F:ATP binding"/>
    <property type="evidence" value="ECO:0007669"/>
    <property type="project" value="UniProtKB-KW"/>
</dbReference>
<dbReference type="InterPro" id="IPR050198">
    <property type="entry name" value="Non-receptor_tyrosine_kinases"/>
</dbReference>
<accession>A0A158QYI6</accession>
<dbReference type="Gene3D" id="1.10.510.10">
    <property type="entry name" value="Transferase(Phosphotransferase) domain 1"/>
    <property type="match status" value="2"/>
</dbReference>
<evidence type="ECO:0000256" key="1">
    <source>
        <dbReference type="ARBA" id="ARBA00022741"/>
    </source>
</evidence>
<dbReference type="GO" id="GO:0004713">
    <property type="term" value="F:protein tyrosine kinase activity"/>
    <property type="evidence" value="ECO:0007669"/>
    <property type="project" value="InterPro"/>
</dbReference>
<dbReference type="EMBL" id="UYSL01020021">
    <property type="protein sequence ID" value="VDL72145.1"/>
    <property type="molecule type" value="Genomic_DNA"/>
</dbReference>
<protein>
    <submittedName>
        <fullName evidence="6">Protein kinase domain-containing protein</fullName>
    </submittedName>
</protein>
<keyword evidence="1" id="KW-0547">Nucleotide-binding</keyword>
<evidence type="ECO:0000259" key="3">
    <source>
        <dbReference type="PROSITE" id="PS50011"/>
    </source>
</evidence>
<dbReference type="InterPro" id="IPR020635">
    <property type="entry name" value="Tyr_kinase_cat_dom"/>
</dbReference>
<dbReference type="PROSITE" id="PS50011">
    <property type="entry name" value="PROTEIN_KINASE_DOM"/>
    <property type="match status" value="1"/>
</dbReference>
<reference evidence="4 5" key="2">
    <citation type="submission" date="2018-11" db="EMBL/GenBank/DDBJ databases">
        <authorList>
            <consortium name="Pathogen Informatics"/>
        </authorList>
    </citation>
    <scope>NUCLEOTIDE SEQUENCE [LARGE SCALE GENOMIC DNA]</scope>
</reference>
<sequence>MKAGALDAYLRKNNAKVTTDERIRFCMGVAWGMEYLHSVKIADFGLSRKGTVYKMRVIQKMPIRYMAPESLLEYTFSQKTDVYTFGVGHTQSS</sequence>
<dbReference type="WBParaSite" id="NBR_0000855501-mRNA-1">
    <property type="protein sequence ID" value="NBR_0000855501-mRNA-1"/>
    <property type="gene ID" value="NBR_0000855501"/>
</dbReference>
<dbReference type="AlphaFoldDB" id="A0A158QYI6"/>
<proteinExistence type="predicted"/>
<name>A0A158QYI6_NIPBR</name>
<dbReference type="InterPro" id="IPR000719">
    <property type="entry name" value="Prot_kinase_dom"/>
</dbReference>
<evidence type="ECO:0000313" key="4">
    <source>
        <dbReference type="EMBL" id="VDL72145.1"/>
    </source>
</evidence>
<dbReference type="Pfam" id="PF07714">
    <property type="entry name" value="PK_Tyr_Ser-Thr"/>
    <property type="match status" value="1"/>
</dbReference>
<evidence type="ECO:0000256" key="2">
    <source>
        <dbReference type="ARBA" id="ARBA00022840"/>
    </source>
</evidence>
<reference evidence="6" key="1">
    <citation type="submission" date="2016-04" db="UniProtKB">
        <authorList>
            <consortium name="WormBaseParasite"/>
        </authorList>
    </citation>
    <scope>IDENTIFICATION</scope>
</reference>
<organism evidence="6">
    <name type="scientific">Nippostrongylus brasiliensis</name>
    <name type="common">Rat hookworm</name>
    <dbReference type="NCBI Taxonomy" id="27835"/>
    <lineage>
        <taxon>Eukaryota</taxon>
        <taxon>Metazoa</taxon>
        <taxon>Ecdysozoa</taxon>
        <taxon>Nematoda</taxon>
        <taxon>Chromadorea</taxon>
        <taxon>Rhabditida</taxon>
        <taxon>Rhabditina</taxon>
        <taxon>Rhabditomorpha</taxon>
        <taxon>Strongyloidea</taxon>
        <taxon>Heligmosomidae</taxon>
        <taxon>Nippostrongylus</taxon>
    </lineage>
</organism>
<gene>
    <name evidence="4" type="ORF">NBR_LOCUS8556</name>
</gene>
<dbReference type="InterPro" id="IPR001245">
    <property type="entry name" value="Ser-Thr/Tyr_kinase_cat_dom"/>
</dbReference>
<dbReference type="SMART" id="SM00219">
    <property type="entry name" value="TyrKc"/>
    <property type="match status" value="1"/>
</dbReference>
<dbReference type="SUPFAM" id="SSF56112">
    <property type="entry name" value="Protein kinase-like (PK-like)"/>
    <property type="match status" value="1"/>
</dbReference>
<dbReference type="PANTHER" id="PTHR24418">
    <property type="entry name" value="TYROSINE-PROTEIN KINASE"/>
    <property type="match status" value="1"/>
</dbReference>